<reference evidence="3" key="1">
    <citation type="journal article" date="2023" name="Mol. Phylogenet. Evol.">
        <title>Genome-scale phylogeny and comparative genomics of the fungal order Sordariales.</title>
        <authorList>
            <person name="Hensen N."/>
            <person name="Bonometti L."/>
            <person name="Westerberg I."/>
            <person name="Brannstrom I.O."/>
            <person name="Guillou S."/>
            <person name="Cros-Aarteil S."/>
            <person name="Calhoun S."/>
            <person name="Haridas S."/>
            <person name="Kuo A."/>
            <person name="Mondo S."/>
            <person name="Pangilinan J."/>
            <person name="Riley R."/>
            <person name="LaButti K."/>
            <person name="Andreopoulos B."/>
            <person name="Lipzen A."/>
            <person name="Chen C."/>
            <person name="Yan M."/>
            <person name="Daum C."/>
            <person name="Ng V."/>
            <person name="Clum A."/>
            <person name="Steindorff A."/>
            <person name="Ohm R.A."/>
            <person name="Martin F."/>
            <person name="Silar P."/>
            <person name="Natvig D.O."/>
            <person name="Lalanne C."/>
            <person name="Gautier V."/>
            <person name="Ament-Velasquez S.L."/>
            <person name="Kruys A."/>
            <person name="Hutchinson M.I."/>
            <person name="Powell A.J."/>
            <person name="Barry K."/>
            <person name="Miller A.N."/>
            <person name="Grigoriev I.V."/>
            <person name="Debuchy R."/>
            <person name="Gladieux P."/>
            <person name="Hiltunen Thoren M."/>
            <person name="Johannesson H."/>
        </authorList>
    </citation>
    <scope>NUCLEOTIDE SEQUENCE</scope>
    <source>
        <strain evidence="3">CBS 314.62</strain>
    </source>
</reference>
<sequence>MSTVMQPIPTAKLQFLFLLFSSLAPAARIGILQGRQTSVSSADTADQPTITSLTLSSSPLESEVSSIYPVDGTLSSLSDPSSTVLSSISVSSSAGLASLSVFSSAVHSIPSSETFPPPTTPPTSCVCSATTSETTISYISSLSFLTTPFASLSTFTSPSWTTLPVAQLTTDPFCVNEANPDEGVDNHCVCKNGATIAIIPYTATGNLSDYQPCAYTTVDESHTNTTTAANKTATFYYAPSPVAPPPTVAASLTTFFDSTHTPVIEEDSGDEWGYGIAKGPPIEKAG</sequence>
<proteinExistence type="predicted"/>
<keyword evidence="4" id="KW-1185">Reference proteome</keyword>
<feature type="chain" id="PRO_5042198735" description="Extracellular membrane protein CFEM domain-containing protein" evidence="2">
    <location>
        <begin position="27"/>
        <end position="286"/>
    </location>
</feature>
<feature type="region of interest" description="Disordered" evidence="1">
    <location>
        <begin position="263"/>
        <end position="286"/>
    </location>
</feature>
<dbReference type="EMBL" id="JAULSO010000002">
    <property type="protein sequence ID" value="KAK3690115.1"/>
    <property type="molecule type" value="Genomic_DNA"/>
</dbReference>
<evidence type="ECO:0008006" key="5">
    <source>
        <dbReference type="Google" id="ProtNLM"/>
    </source>
</evidence>
<evidence type="ECO:0000313" key="4">
    <source>
        <dbReference type="Proteomes" id="UP001270362"/>
    </source>
</evidence>
<gene>
    <name evidence="3" type="ORF">B0T22DRAFT_188157</name>
</gene>
<evidence type="ECO:0000256" key="1">
    <source>
        <dbReference type="SAM" id="MobiDB-lite"/>
    </source>
</evidence>
<reference evidence="3" key="2">
    <citation type="submission" date="2023-06" db="EMBL/GenBank/DDBJ databases">
        <authorList>
            <consortium name="Lawrence Berkeley National Laboratory"/>
            <person name="Haridas S."/>
            <person name="Hensen N."/>
            <person name="Bonometti L."/>
            <person name="Westerberg I."/>
            <person name="Brannstrom I.O."/>
            <person name="Guillou S."/>
            <person name="Cros-Aarteil S."/>
            <person name="Calhoun S."/>
            <person name="Kuo A."/>
            <person name="Mondo S."/>
            <person name="Pangilinan J."/>
            <person name="Riley R."/>
            <person name="Labutti K."/>
            <person name="Andreopoulos B."/>
            <person name="Lipzen A."/>
            <person name="Chen C."/>
            <person name="Yanf M."/>
            <person name="Daum C."/>
            <person name="Ng V."/>
            <person name="Clum A."/>
            <person name="Steindorff A."/>
            <person name="Ohm R."/>
            <person name="Martin F."/>
            <person name="Silar P."/>
            <person name="Natvig D."/>
            <person name="Lalanne C."/>
            <person name="Gautier V."/>
            <person name="Ament-Velasquez S.L."/>
            <person name="Kruys A."/>
            <person name="Hutchinson M.I."/>
            <person name="Powell A.J."/>
            <person name="Barry K."/>
            <person name="Miller A.N."/>
            <person name="Grigoriev I.V."/>
            <person name="Debuchy R."/>
            <person name="Gladieux P."/>
            <person name="Thoren M.H."/>
            <person name="Johannesson H."/>
        </authorList>
    </citation>
    <scope>NUCLEOTIDE SEQUENCE</scope>
    <source>
        <strain evidence="3">CBS 314.62</strain>
    </source>
</reference>
<dbReference type="Proteomes" id="UP001270362">
    <property type="component" value="Unassembled WGS sequence"/>
</dbReference>
<feature type="signal peptide" evidence="2">
    <location>
        <begin position="1"/>
        <end position="26"/>
    </location>
</feature>
<dbReference type="AlphaFoldDB" id="A0AAE0XCI3"/>
<comment type="caution">
    <text evidence="3">The sequence shown here is derived from an EMBL/GenBank/DDBJ whole genome shotgun (WGS) entry which is preliminary data.</text>
</comment>
<name>A0AAE0XCI3_9PEZI</name>
<evidence type="ECO:0000313" key="3">
    <source>
        <dbReference type="EMBL" id="KAK3690115.1"/>
    </source>
</evidence>
<accession>A0AAE0XCI3</accession>
<keyword evidence="2" id="KW-0732">Signal</keyword>
<protein>
    <recommendedName>
        <fullName evidence="5">Extracellular membrane protein CFEM domain-containing protein</fullName>
    </recommendedName>
</protein>
<evidence type="ECO:0000256" key="2">
    <source>
        <dbReference type="SAM" id="SignalP"/>
    </source>
</evidence>
<organism evidence="3 4">
    <name type="scientific">Podospora appendiculata</name>
    <dbReference type="NCBI Taxonomy" id="314037"/>
    <lineage>
        <taxon>Eukaryota</taxon>
        <taxon>Fungi</taxon>
        <taxon>Dikarya</taxon>
        <taxon>Ascomycota</taxon>
        <taxon>Pezizomycotina</taxon>
        <taxon>Sordariomycetes</taxon>
        <taxon>Sordariomycetidae</taxon>
        <taxon>Sordariales</taxon>
        <taxon>Podosporaceae</taxon>
        <taxon>Podospora</taxon>
    </lineage>
</organism>